<comment type="caution">
    <text evidence="2">The sequence shown here is derived from an EMBL/GenBank/DDBJ whole genome shotgun (WGS) entry which is preliminary data.</text>
</comment>
<accession>A0A2P7ZQE5</accession>
<name>A0A2P7ZQE5_9PEZI</name>
<dbReference type="STRING" id="40998.A0A2P7ZQE5"/>
<dbReference type="Proteomes" id="UP000243723">
    <property type="component" value="Unassembled WGS sequence"/>
</dbReference>
<dbReference type="AlphaFoldDB" id="A0A2P7ZQE5"/>
<evidence type="ECO:0000313" key="3">
    <source>
        <dbReference type="Proteomes" id="UP000243723"/>
    </source>
</evidence>
<gene>
    <name evidence="2" type="ORF">B9Z65_380</name>
</gene>
<dbReference type="EMBL" id="NHZQ01000138">
    <property type="protein sequence ID" value="PSK50436.1"/>
    <property type="molecule type" value="Genomic_DNA"/>
</dbReference>
<protein>
    <submittedName>
        <fullName evidence="2">Uncharacterized protein</fullName>
    </submittedName>
</protein>
<feature type="region of interest" description="Disordered" evidence="1">
    <location>
        <begin position="149"/>
        <end position="180"/>
    </location>
</feature>
<dbReference type="OrthoDB" id="3924760at2759"/>
<organism evidence="2 3">
    <name type="scientific">Elsinoe australis</name>
    <dbReference type="NCBI Taxonomy" id="40998"/>
    <lineage>
        <taxon>Eukaryota</taxon>
        <taxon>Fungi</taxon>
        <taxon>Dikarya</taxon>
        <taxon>Ascomycota</taxon>
        <taxon>Pezizomycotina</taxon>
        <taxon>Dothideomycetes</taxon>
        <taxon>Dothideomycetidae</taxon>
        <taxon>Myriangiales</taxon>
        <taxon>Elsinoaceae</taxon>
        <taxon>Elsinoe</taxon>
    </lineage>
</organism>
<proteinExistence type="predicted"/>
<evidence type="ECO:0000313" key="2">
    <source>
        <dbReference type="EMBL" id="PSK50436.1"/>
    </source>
</evidence>
<feature type="compositionally biased region" description="Polar residues" evidence="1">
    <location>
        <begin position="164"/>
        <end position="174"/>
    </location>
</feature>
<keyword evidence="3" id="KW-1185">Reference proteome</keyword>
<evidence type="ECO:0000256" key="1">
    <source>
        <dbReference type="SAM" id="MobiDB-lite"/>
    </source>
</evidence>
<dbReference type="Gene3D" id="3.30.450.30">
    <property type="entry name" value="Dynein light chain 2a, cytoplasmic"/>
    <property type="match status" value="1"/>
</dbReference>
<reference evidence="2 3" key="1">
    <citation type="submission" date="2017-05" db="EMBL/GenBank/DDBJ databases">
        <title>Draft genome sequence of Elsinoe australis.</title>
        <authorList>
            <person name="Cheng Q."/>
        </authorList>
    </citation>
    <scope>NUCLEOTIDE SEQUENCE [LARGE SCALE GENOMIC DNA]</scope>
    <source>
        <strain evidence="2 3">NL1</strain>
    </source>
</reference>
<sequence>MISVKALSKVLTDNVDGKLILRWFITTPNGSLLAYSTPVDMRELRDQVALISMTWKEQLDLREDDIDDDDHDGADHFEPAIHTMTMEFENRNLLVRHIQSNMLLVLEGGVPPRRSRPLQITTEGPDDSRYPFEIESDGAHLAVNGATTARNKHEEQPHGPGSPTGFSEASTTTSVRRRNHVLDIHRRKLDAMSGVLKAELHKSHFEMPADPEGRFF</sequence>